<dbReference type="eggNOG" id="ENOG502S4CX">
    <property type="taxonomic scope" value="Eukaryota"/>
</dbReference>
<dbReference type="GO" id="GO:0000976">
    <property type="term" value="F:transcription cis-regulatory region binding"/>
    <property type="evidence" value="ECO:0007669"/>
    <property type="project" value="InterPro"/>
</dbReference>
<dbReference type="InterPro" id="IPR004827">
    <property type="entry name" value="bZIP"/>
</dbReference>
<name>J7S6C1_HUIN7</name>
<dbReference type="OrthoDB" id="4940293at2759"/>
<proteinExistence type="predicted"/>
<dbReference type="GO" id="GO:0001228">
    <property type="term" value="F:DNA-binding transcription activator activity, RNA polymerase II-specific"/>
    <property type="evidence" value="ECO:0007669"/>
    <property type="project" value="TreeGrafter"/>
</dbReference>
<keyword evidence="5" id="KW-0175">Coiled coil</keyword>
<evidence type="ECO:0000313" key="8">
    <source>
        <dbReference type="EMBL" id="CCK69666.1"/>
    </source>
</evidence>
<dbReference type="EMBL" id="HE978316">
    <property type="protein sequence ID" value="CCK69666.1"/>
    <property type="molecule type" value="Genomic_DNA"/>
</dbReference>
<feature type="compositionally biased region" description="Polar residues" evidence="6">
    <location>
        <begin position="1"/>
        <end position="13"/>
    </location>
</feature>
<evidence type="ECO:0000256" key="2">
    <source>
        <dbReference type="ARBA" id="ARBA00023015"/>
    </source>
</evidence>
<evidence type="ECO:0000313" key="9">
    <source>
        <dbReference type="Proteomes" id="UP000006310"/>
    </source>
</evidence>
<dbReference type="InterPro" id="IPR050936">
    <property type="entry name" value="AP-1-like"/>
</dbReference>
<dbReference type="PROSITE" id="PS00036">
    <property type="entry name" value="BZIP_BASIC"/>
    <property type="match status" value="1"/>
</dbReference>
<feature type="coiled-coil region" evidence="5">
    <location>
        <begin position="157"/>
        <end position="191"/>
    </location>
</feature>
<dbReference type="KEGG" id="kng:KNAG_0C05680"/>
<dbReference type="PROSITE" id="PS50217">
    <property type="entry name" value="BZIP"/>
    <property type="match status" value="1"/>
</dbReference>
<dbReference type="STRING" id="1071383.J7S6C1"/>
<feature type="region of interest" description="Disordered" evidence="6">
    <location>
        <begin position="1"/>
        <end position="36"/>
    </location>
</feature>
<dbReference type="GeneID" id="34525346"/>
<dbReference type="SMART" id="SM00338">
    <property type="entry name" value="BRLZ"/>
    <property type="match status" value="1"/>
</dbReference>
<dbReference type="AlphaFoldDB" id="J7S6C1"/>
<dbReference type="PANTHER" id="PTHR40621:SF8">
    <property type="entry name" value="AP-1-LIKE TRANSCRIPTION FACTOR YAP3"/>
    <property type="match status" value="1"/>
</dbReference>
<evidence type="ECO:0000259" key="7">
    <source>
        <dbReference type="PROSITE" id="PS50217"/>
    </source>
</evidence>
<comment type="subcellular location">
    <subcellularLocation>
        <location evidence="1">Nucleus</location>
    </subcellularLocation>
</comment>
<evidence type="ECO:0000256" key="1">
    <source>
        <dbReference type="ARBA" id="ARBA00004123"/>
    </source>
</evidence>
<reference evidence="9" key="2">
    <citation type="submission" date="2012-08" db="EMBL/GenBank/DDBJ databases">
        <title>Genome sequence of Kazachstania naganishii.</title>
        <authorList>
            <person name="Gordon J.L."/>
            <person name="Armisen D."/>
            <person name="Proux-Wera E."/>
            <person name="OhEigeartaigh S.S."/>
            <person name="Byrne K.P."/>
            <person name="Wolfe K.H."/>
        </authorList>
    </citation>
    <scope>NUCLEOTIDE SEQUENCE [LARGE SCALE GENOMIC DNA]</scope>
    <source>
        <strain evidence="9">ATCC MYA-139 / BCRC 22969 / CBS 8797 / CCRC 22969 / KCTC 17520 / NBRC 10181 / NCYC 3082</strain>
    </source>
</reference>
<protein>
    <recommendedName>
        <fullName evidence="7">BZIP domain-containing protein</fullName>
    </recommendedName>
</protein>
<dbReference type="RefSeq" id="XP_022463912.1">
    <property type="nucleotide sequence ID" value="XM_022607302.1"/>
</dbReference>
<keyword evidence="4" id="KW-0539">Nucleus</keyword>
<dbReference type="PANTHER" id="PTHR40621">
    <property type="entry name" value="TRANSCRIPTION FACTOR KAPC-RELATED"/>
    <property type="match status" value="1"/>
</dbReference>
<feature type="domain" description="BZIP" evidence="7">
    <location>
        <begin position="146"/>
        <end position="197"/>
    </location>
</feature>
<dbReference type="Pfam" id="PF00170">
    <property type="entry name" value="bZIP_1"/>
    <property type="match status" value="1"/>
</dbReference>
<keyword evidence="9" id="KW-1185">Reference proteome</keyword>
<dbReference type="Proteomes" id="UP000006310">
    <property type="component" value="Chromosome 3"/>
</dbReference>
<keyword evidence="3" id="KW-0804">Transcription</keyword>
<keyword evidence="2" id="KW-0805">Transcription regulation</keyword>
<dbReference type="SUPFAM" id="SSF57959">
    <property type="entry name" value="Leucine zipper domain"/>
    <property type="match status" value="1"/>
</dbReference>
<evidence type="ECO:0000256" key="6">
    <source>
        <dbReference type="SAM" id="MobiDB-lite"/>
    </source>
</evidence>
<dbReference type="InterPro" id="IPR046347">
    <property type="entry name" value="bZIP_sf"/>
</dbReference>
<dbReference type="Gene3D" id="1.20.5.170">
    <property type="match status" value="1"/>
</dbReference>
<dbReference type="HOGENOM" id="CLU_771755_0_0_1"/>
<evidence type="ECO:0000256" key="5">
    <source>
        <dbReference type="SAM" id="Coils"/>
    </source>
</evidence>
<organism evidence="8 9">
    <name type="scientific">Huiozyma naganishii (strain ATCC MYA-139 / BCRC 22969 / CBS 8797 / KCTC 17520 / NBRC 10181 / NCYC 3082 / Yp74L-3)</name>
    <name type="common">Yeast</name>
    <name type="synonym">Kazachstania naganishii</name>
    <dbReference type="NCBI Taxonomy" id="1071383"/>
    <lineage>
        <taxon>Eukaryota</taxon>
        <taxon>Fungi</taxon>
        <taxon>Dikarya</taxon>
        <taxon>Ascomycota</taxon>
        <taxon>Saccharomycotina</taxon>
        <taxon>Saccharomycetes</taxon>
        <taxon>Saccharomycetales</taxon>
        <taxon>Saccharomycetaceae</taxon>
        <taxon>Huiozyma</taxon>
    </lineage>
</organism>
<reference evidence="8 9" key="1">
    <citation type="journal article" date="2011" name="Proc. Natl. Acad. Sci. U.S.A.">
        <title>Evolutionary erosion of yeast sex chromosomes by mating-type switching accidents.</title>
        <authorList>
            <person name="Gordon J.L."/>
            <person name="Armisen D."/>
            <person name="Proux-Wera E."/>
            <person name="Oheigeartaigh S.S."/>
            <person name="Byrne K.P."/>
            <person name="Wolfe K.H."/>
        </authorList>
    </citation>
    <scope>NUCLEOTIDE SEQUENCE [LARGE SCALE GENOMIC DNA]</scope>
    <source>
        <strain evidence="9">ATCC MYA-139 / BCRC 22969 / CBS 8797 / CCRC 22969 / KCTC 17520 / NBRC 10181 / NCYC 3082</strain>
    </source>
</reference>
<dbReference type="CDD" id="cd14688">
    <property type="entry name" value="bZIP_YAP"/>
    <property type="match status" value="1"/>
</dbReference>
<gene>
    <name evidence="8" type="primary">KNAG0C05680</name>
    <name evidence="8" type="ordered locus">KNAG_0C05680</name>
</gene>
<sequence>MLPQSQQGLQQGRVNIPNHPSAKPYPLPETPAQTAPYPAQYCLGQNQQRYNYDIGAPSNGMINGKISPNMRVGNMEDSGSSGSNQAYSTPTDNRISPPGAPLYMNTDHKDSSGPPKDYVVFQNTNNGSQLNGLMSQHEGGGHVSEEVNKARKKAQNRAAQKAFRERKEARLKELEEKLAESENSRHDLMLEIGKLKKLNAEIMLENKVLLQKGAIPLSPNGNTAPTNNSSTWNQDSMAVDEPAHSNFSFPTEDEFYEEMVANTVKNKFIRNLNKPNAEENGSAPANYLIKQNTEYTDEFGRRLLTVPATWEYLSKLSEDKDFDVSYVMNSLKGEEVCDEHGPAYARNLIDMLVEKAAID</sequence>
<dbReference type="GO" id="GO:0090575">
    <property type="term" value="C:RNA polymerase II transcription regulator complex"/>
    <property type="evidence" value="ECO:0007669"/>
    <property type="project" value="TreeGrafter"/>
</dbReference>
<evidence type="ECO:0000256" key="4">
    <source>
        <dbReference type="ARBA" id="ARBA00023242"/>
    </source>
</evidence>
<accession>J7S6C1</accession>
<feature type="region of interest" description="Disordered" evidence="6">
    <location>
        <begin position="65"/>
        <end position="95"/>
    </location>
</feature>
<evidence type="ECO:0000256" key="3">
    <source>
        <dbReference type="ARBA" id="ARBA00023163"/>
    </source>
</evidence>
<feature type="compositionally biased region" description="Polar residues" evidence="6">
    <location>
        <begin position="77"/>
        <end position="94"/>
    </location>
</feature>